<feature type="disulfide bond" evidence="13">
    <location>
        <begin position="492"/>
        <end position="504"/>
    </location>
</feature>
<dbReference type="PRINTS" id="PR00011">
    <property type="entry name" value="EGFLAMININ"/>
</dbReference>
<feature type="domain" description="Laminin EGF-like" evidence="16">
    <location>
        <begin position="1081"/>
        <end position="1126"/>
    </location>
</feature>
<dbReference type="GO" id="GO:0005604">
    <property type="term" value="C:basement membrane"/>
    <property type="evidence" value="ECO:0007669"/>
    <property type="project" value="UniProtKB-SubCell"/>
</dbReference>
<feature type="domain" description="Laminin EGF-like" evidence="16">
    <location>
        <begin position="584"/>
        <end position="633"/>
    </location>
</feature>
<feature type="disulfide bond" evidence="13">
    <location>
        <begin position="1211"/>
        <end position="1223"/>
    </location>
</feature>
<feature type="disulfide bond" evidence="13">
    <location>
        <begin position="1213"/>
        <end position="1230"/>
    </location>
</feature>
<keyword evidence="9 12" id="KW-1015">Disulfide bond</keyword>
<dbReference type="GO" id="GO:0007155">
    <property type="term" value="P:cell adhesion"/>
    <property type="evidence" value="ECO:0007669"/>
    <property type="project" value="UniProtKB-KW"/>
</dbReference>
<feature type="disulfide bond" evidence="13">
    <location>
        <begin position="584"/>
        <end position="596"/>
    </location>
</feature>
<comment type="subcellular location">
    <subcellularLocation>
        <location evidence="1">Secreted</location>
        <location evidence="1">Extracellular space</location>
        <location evidence="1">Extracellular matrix</location>
        <location evidence="1">Basement membrane</location>
    </subcellularLocation>
</comment>
<dbReference type="FunFam" id="2.10.25.10:FF:000084">
    <property type="entry name" value="Laminin subunit alpha 3"/>
    <property type="match status" value="1"/>
</dbReference>
<keyword evidence="3" id="KW-0272">Extracellular matrix</keyword>
<feature type="domain" description="Laminin EGF-like" evidence="16">
    <location>
        <begin position="1211"/>
        <end position="1261"/>
    </location>
</feature>
<dbReference type="CDD" id="cd00055">
    <property type="entry name" value="EGF_Lam"/>
    <property type="match status" value="12"/>
</dbReference>
<reference evidence="18" key="1">
    <citation type="submission" date="2025-08" db="UniProtKB">
        <authorList>
            <consortium name="Ensembl"/>
        </authorList>
    </citation>
    <scope>IDENTIFICATION</scope>
</reference>
<name>A0A8B9RMC7_ASTMX</name>
<dbReference type="FunFam" id="2.10.25.10:FF:000090">
    <property type="entry name" value="laminin subunit alpha"/>
    <property type="match status" value="1"/>
</dbReference>
<dbReference type="InterPro" id="IPR056863">
    <property type="entry name" value="LMN_ATRN_NET-like_EGF"/>
</dbReference>
<evidence type="ECO:0000256" key="13">
    <source>
        <dbReference type="PROSITE-ProRule" id="PRU00460"/>
    </source>
</evidence>
<dbReference type="Pfam" id="PF24973">
    <property type="entry name" value="EGF_LMN_ATRN"/>
    <property type="match status" value="1"/>
</dbReference>
<keyword evidence="10" id="KW-0325">Glycoprotein</keyword>
<protein>
    <recommendedName>
        <fullName evidence="20">Laminin, alpha 3</fullName>
    </recommendedName>
</protein>
<evidence type="ECO:0000259" key="16">
    <source>
        <dbReference type="PROSITE" id="PS50027"/>
    </source>
</evidence>
<feature type="disulfide bond" evidence="13">
    <location>
        <begin position="494"/>
        <end position="511"/>
    </location>
</feature>
<evidence type="ECO:0000256" key="1">
    <source>
        <dbReference type="ARBA" id="ARBA00004302"/>
    </source>
</evidence>
<comment type="caution">
    <text evidence="12">Lacks conserved residue(s) required for the propagation of feature annotation.</text>
</comment>
<dbReference type="PROSITE" id="PS01248">
    <property type="entry name" value="EGF_LAM_1"/>
    <property type="match status" value="4"/>
</dbReference>
<feature type="disulfide bond" evidence="13">
    <location>
        <begin position="467"/>
        <end position="476"/>
    </location>
</feature>
<evidence type="ECO:0000256" key="2">
    <source>
        <dbReference type="ARBA" id="ARBA00022525"/>
    </source>
</evidence>
<evidence type="ECO:0000256" key="6">
    <source>
        <dbReference type="ARBA" id="ARBA00022869"/>
    </source>
</evidence>
<feature type="disulfide bond" evidence="13">
    <location>
        <begin position="1083"/>
        <end position="1100"/>
    </location>
</feature>
<dbReference type="InterPro" id="IPR000742">
    <property type="entry name" value="EGF"/>
</dbReference>
<keyword evidence="11 13" id="KW-0424">Laminin EGF-like domain</keyword>
<evidence type="ECO:0000256" key="9">
    <source>
        <dbReference type="ARBA" id="ARBA00023157"/>
    </source>
</evidence>
<dbReference type="GO" id="GO:0009887">
    <property type="term" value="P:animal organ morphogenesis"/>
    <property type="evidence" value="ECO:0007669"/>
    <property type="project" value="TreeGrafter"/>
</dbReference>
<evidence type="ECO:0000313" key="18">
    <source>
        <dbReference type="Ensembl" id="ENSAMXP00005053005.1"/>
    </source>
</evidence>
<feature type="signal peptide" evidence="14">
    <location>
        <begin position="1"/>
        <end position="29"/>
    </location>
</feature>
<dbReference type="FunFam" id="2.10.25.10:FF:000034">
    <property type="entry name" value="Laminin subunit alpha 3"/>
    <property type="match status" value="2"/>
</dbReference>
<accession>A0A8B9RMC7</accession>
<keyword evidence="2" id="KW-0964">Secreted</keyword>
<dbReference type="GO" id="GO:0005576">
    <property type="term" value="C:extracellular region"/>
    <property type="evidence" value="ECO:0007669"/>
    <property type="project" value="UniProtKB-ARBA"/>
</dbReference>
<dbReference type="FunFam" id="2.60.120.260:FF:000092">
    <property type="entry name" value="Laminin subunit alpha-3"/>
    <property type="match status" value="1"/>
</dbReference>
<dbReference type="Ensembl" id="ENSAMXT00005057336.1">
    <property type="protein sequence ID" value="ENSAMXP00005053005.1"/>
    <property type="gene ID" value="ENSAMXG00005023788.1"/>
</dbReference>
<feature type="domain" description="Laminin EGF-like" evidence="16">
    <location>
        <begin position="402"/>
        <end position="446"/>
    </location>
</feature>
<keyword evidence="12" id="KW-0245">EGF-like domain</keyword>
<evidence type="ECO:0000256" key="7">
    <source>
        <dbReference type="ARBA" id="ARBA00022889"/>
    </source>
</evidence>
<evidence type="ECO:0000256" key="4">
    <source>
        <dbReference type="ARBA" id="ARBA00022729"/>
    </source>
</evidence>
<feature type="disulfide bond" evidence="13">
    <location>
        <begin position="402"/>
        <end position="414"/>
    </location>
</feature>
<dbReference type="PANTHER" id="PTHR10574">
    <property type="entry name" value="NETRIN/LAMININ-RELATED"/>
    <property type="match status" value="1"/>
</dbReference>
<keyword evidence="5" id="KW-0677">Repeat</keyword>
<dbReference type="PROSITE" id="PS50026">
    <property type="entry name" value="EGF_3"/>
    <property type="match status" value="1"/>
</dbReference>
<dbReference type="Pfam" id="PF00053">
    <property type="entry name" value="EGF_laminin"/>
    <property type="match status" value="11"/>
</dbReference>
<dbReference type="Gene3D" id="2.60.120.260">
    <property type="entry name" value="Galactose-binding domain-like"/>
    <property type="match status" value="1"/>
</dbReference>
<evidence type="ECO:0000256" key="8">
    <source>
        <dbReference type="ARBA" id="ARBA00023054"/>
    </source>
</evidence>
<evidence type="ECO:0000256" key="5">
    <source>
        <dbReference type="ARBA" id="ARBA00022737"/>
    </source>
</evidence>
<evidence type="ECO:0000256" key="12">
    <source>
        <dbReference type="PROSITE-ProRule" id="PRU00076"/>
    </source>
</evidence>
<dbReference type="SMART" id="SM00180">
    <property type="entry name" value="EGF_Lam"/>
    <property type="match status" value="14"/>
</dbReference>
<dbReference type="GO" id="GO:0009888">
    <property type="term" value="P:tissue development"/>
    <property type="evidence" value="ECO:0007669"/>
    <property type="project" value="TreeGrafter"/>
</dbReference>
<dbReference type="PROSITE" id="PS00022">
    <property type="entry name" value="EGF_1"/>
    <property type="match status" value="1"/>
</dbReference>
<feature type="domain" description="EGF-like" evidence="15">
    <location>
        <begin position="531"/>
        <end position="569"/>
    </location>
</feature>
<keyword evidence="7" id="KW-0130">Cell adhesion</keyword>
<keyword evidence="4 14" id="KW-0732">Signal</keyword>
<feature type="disulfide bond" evidence="13">
    <location>
        <begin position="422"/>
        <end position="431"/>
    </location>
</feature>
<feature type="disulfide bond" evidence="13">
    <location>
        <begin position="513"/>
        <end position="522"/>
    </location>
</feature>
<dbReference type="InterPro" id="IPR008211">
    <property type="entry name" value="Laminin_N"/>
</dbReference>
<feature type="disulfide bond" evidence="12">
    <location>
        <begin position="559"/>
        <end position="568"/>
    </location>
</feature>
<feature type="chain" id="PRO_5034479166" description="Laminin, alpha 3" evidence="14">
    <location>
        <begin position="30"/>
        <end position="1345"/>
    </location>
</feature>
<dbReference type="Gene3D" id="2.170.300.10">
    <property type="entry name" value="Tie2 ligand-binding domain superfamily"/>
    <property type="match status" value="1"/>
</dbReference>
<keyword evidence="8" id="KW-0175">Coiled coil</keyword>
<proteinExistence type="predicted"/>
<dbReference type="SUPFAM" id="SSF57196">
    <property type="entry name" value="EGF/Laminin"/>
    <property type="match status" value="11"/>
</dbReference>
<keyword evidence="6" id="KW-0084">Basement membrane</keyword>
<feature type="domain" description="Laminin EGF-like" evidence="16">
    <location>
        <begin position="447"/>
        <end position="491"/>
    </location>
</feature>
<feature type="disulfide bond" evidence="13">
    <location>
        <begin position="1232"/>
        <end position="1241"/>
    </location>
</feature>
<dbReference type="FunFam" id="2.10.25.10:FF:000083">
    <property type="entry name" value="Laminin subunit alpha"/>
    <property type="match status" value="1"/>
</dbReference>
<organism evidence="18 19">
    <name type="scientific">Astyanax mexicanus</name>
    <name type="common">Blind cave fish</name>
    <name type="synonym">Astyanax fasciatus mexicanus</name>
    <dbReference type="NCBI Taxonomy" id="7994"/>
    <lineage>
        <taxon>Eukaryota</taxon>
        <taxon>Metazoa</taxon>
        <taxon>Chordata</taxon>
        <taxon>Craniata</taxon>
        <taxon>Vertebrata</taxon>
        <taxon>Euteleostomi</taxon>
        <taxon>Actinopterygii</taxon>
        <taxon>Neopterygii</taxon>
        <taxon>Teleostei</taxon>
        <taxon>Ostariophysi</taxon>
        <taxon>Characiformes</taxon>
        <taxon>Characoidei</taxon>
        <taxon>Acestrorhamphidae</taxon>
        <taxon>Acestrorhamphinae</taxon>
        <taxon>Astyanax</taxon>
    </lineage>
</organism>
<evidence type="ECO:0008006" key="20">
    <source>
        <dbReference type="Google" id="ProtNLM"/>
    </source>
</evidence>
<dbReference type="PROSITE" id="PS51117">
    <property type="entry name" value="LAMININ_NTER"/>
    <property type="match status" value="1"/>
</dbReference>
<feature type="disulfide bond" evidence="13">
    <location>
        <begin position="604"/>
        <end position="613"/>
    </location>
</feature>
<evidence type="ECO:0000313" key="19">
    <source>
        <dbReference type="Proteomes" id="UP000694621"/>
    </source>
</evidence>
<sequence>MAWSRRPPHSTGLLLPLLLCCSLFHQVSTQVSVNEISGFSLSPPYFNLAEGSSVSATATCGEDHLSRPRSDLYCKLVGGPAIGVPSQTIQGQFCDYCNANDPDKAHPVTNAIDGTERWWQSPPLSRGLNYNEVNVTLDLRQLFHVAYVIVKFANSPRPDLWVLERSVDNGRTFTPWQYFAHSKRDCIERFGKQPNARVRQDNDQICTTEYSKIVPLENGEIVVSLVNGRPGSKNFTYSPVLQEFTKATNIRLHFLRTNTLLGHLISKDQRDPTVTRRHCSVKPRRIRNVHLFSSRLLCECEHNTCGESCDRCCPGFHQKQWRPATANSPNECEPCQCHSHSAECRYDAEVERRGASLNIHGRYDGGGVCINCRHNTAGVNCELCAEGYYRPYGVPRESPTGCICTYMGSVPEVCTASGRCLCRPGVTGERCDRCLSGYLYFPNCRECRCDGPGVSDRSCGPNGQCRCLPNFAGLRCDQCAAGYYSYPNCRPCQCSPEGSRNEICDQRTGQCVCRAGVRGQRCERCSAEDQRFPYCSEEGCSREGTCDESCDLVTGQCVCRPGITGQRCDRCIAGDQRFPYCSECRCDGPGVSDRSCGPNGQCRCLPNFAGLRCDQCAAGYYSYPNCSGNLCNPAGSQISDSCICLPHVEGSECERCKPLYWNLTRENQNGCVECSCDVKGTQSGVGECEEGNGECFCKPNICNHACSKCKDGYFLLQKKNYFGCEGCQCDVGGAVASGCEESTGQCKCRKHMQGCTCSEPQLNYYLPSLHHLKFEVENGITPNARQVRFGYDLQEFPEFSWRGYAMLTPAQPEVVLFLVVGSPGPFHIVVRYATAGLQGAVRGRLLLVAGKESKEVVFPPSRSPAFLTVPGDGFAQPFTLTPRKWIICLKAEGILLDYLVLLPSAYYEAPILQHHITEPCTYLAPVERAELSTQLPQAGRYVFIVQYCQPEHTTFPVEVLLNMGNTWTGYLNASFCPAVSGCRSVVIADRRIILDANTVEVLMTRLTVFPLLVSVLLKDYILAVPEEQYSPDLLRAKPLDKASDFISQCALMSLSPDSASPFCEASAHSLVAHYYNGALPCECDKMGSTSPTCEPMGGQCSCRPHVIGRQCTRCATGFFGFPYCRRCECGQRLCDEVTGECICPPQTVRPACEVCVRRTFSYHPLLGCEGCDCSPIGITTGDTGQCKPRIGGRQCSQCVSGYYSFPECLRCSCNAGGVTPQICDPNSGQCLCKTNVEGPRCDTCRTGSFHFDPANPKGCTKCFCFGATEQCRSSEKRRGKFVDMRSWSLMSSDLEEVPSVLNSLSDTVVADVQELPVSVRQLHWVLPQSYLGDRVRASSLKEFKQ</sequence>
<dbReference type="FunFam" id="2.10.25.10:FF:000069">
    <property type="entry name" value="Laminin subunit alpha 1"/>
    <property type="match status" value="1"/>
</dbReference>
<feature type="disulfide bond" evidence="13">
    <location>
        <begin position="1102"/>
        <end position="1111"/>
    </location>
</feature>
<evidence type="ECO:0000256" key="11">
    <source>
        <dbReference type="ARBA" id="ARBA00023292"/>
    </source>
</evidence>
<feature type="disulfide bond" evidence="13">
    <location>
        <begin position="1081"/>
        <end position="1093"/>
    </location>
</feature>
<dbReference type="PANTHER" id="PTHR10574:SF406">
    <property type="entry name" value="LAMININ SUBUNIT ALPHA 5"/>
    <property type="match status" value="1"/>
</dbReference>
<evidence type="ECO:0000256" key="3">
    <source>
        <dbReference type="ARBA" id="ARBA00022530"/>
    </source>
</evidence>
<dbReference type="SMART" id="SM00136">
    <property type="entry name" value="LamNT"/>
    <property type="match status" value="1"/>
</dbReference>
<feature type="domain" description="Laminin N-terminal" evidence="17">
    <location>
        <begin position="37"/>
        <end position="289"/>
    </location>
</feature>
<evidence type="ECO:0000259" key="17">
    <source>
        <dbReference type="PROSITE" id="PS51117"/>
    </source>
</evidence>
<evidence type="ECO:0000256" key="14">
    <source>
        <dbReference type="SAM" id="SignalP"/>
    </source>
</evidence>
<evidence type="ECO:0000259" key="15">
    <source>
        <dbReference type="PROSITE" id="PS50026"/>
    </source>
</evidence>
<dbReference type="InterPro" id="IPR050440">
    <property type="entry name" value="Laminin/Netrin_ECM"/>
</dbReference>
<evidence type="ECO:0000256" key="10">
    <source>
        <dbReference type="ARBA" id="ARBA00023180"/>
    </source>
</evidence>
<dbReference type="FunFam" id="2.10.25.10:FF:000209">
    <property type="entry name" value="Laminin subunit alpha 5"/>
    <property type="match status" value="3"/>
</dbReference>
<dbReference type="PROSITE" id="PS50027">
    <property type="entry name" value="EGF_LAM_2"/>
    <property type="match status" value="6"/>
</dbReference>
<feature type="disulfide bond" evidence="13">
    <location>
        <begin position="447"/>
        <end position="459"/>
    </location>
</feature>
<dbReference type="SMART" id="SM00181">
    <property type="entry name" value="EGF"/>
    <property type="match status" value="9"/>
</dbReference>
<dbReference type="Gene3D" id="2.10.25.10">
    <property type="entry name" value="Laminin"/>
    <property type="match status" value="10"/>
</dbReference>
<dbReference type="InterPro" id="IPR002049">
    <property type="entry name" value="LE_dom"/>
</dbReference>
<feature type="domain" description="Laminin EGF-like" evidence="16">
    <location>
        <begin position="492"/>
        <end position="542"/>
    </location>
</feature>
<dbReference type="Proteomes" id="UP000694621">
    <property type="component" value="Unplaced"/>
</dbReference>
<feature type="disulfide bond" evidence="12">
    <location>
        <begin position="540"/>
        <end position="557"/>
    </location>
</feature>
<dbReference type="Pfam" id="PF00055">
    <property type="entry name" value="Laminin_N"/>
    <property type="match status" value="1"/>
</dbReference>